<evidence type="ECO:0000313" key="1">
    <source>
        <dbReference type="EMBL" id="ODV88142.1"/>
    </source>
</evidence>
<sequence length="485" mass="56104">MKRSKILPELPLETDPSVDLNELSDYIIQGVSDLFKNDHGKNLVDYEANSLNLLDLNELKNIIYQTLLCDKSHQNSNILWIEFFNGYIDHVTISKISQFPQIYSYLVETINSFFKIINLDVIYVNEGTKESFNKMLNNFILLSVLNSSQDLLLMNLRTITISLKHKSPKVLSYAQIVTIEQLFGAQRFSDIAELYDVNKIEQFTEIDPTSLQKSKIFSFYFDLIRSMINIGRYQDSYQLFQILFKLPITIENKTLMENLMTVYSINLILIGNTQKRRDTNIMKFGASLEARYLTIFQSFQTLDFTKFLRLVYSPYHKAVSTNTKFIGLDPSIFIVLMSTLRLAKLKGIIAAFSRVRLSDITEFDPIVTHADVIHELDLEFPDTETFLSQNGYLISGNGEIHTPSEAKADCNHQLLTNLQLVNCSQNLDGLLIKAETMVKHNELQALKIEQQQHQQQQHSVLQQSIQEQKLRHQLLMQQHQQDQRL</sequence>
<evidence type="ECO:0000313" key="2">
    <source>
        <dbReference type="Proteomes" id="UP000094801"/>
    </source>
</evidence>
<organism evidence="1 2">
    <name type="scientific">[Candida] arabinofermentans NRRL YB-2248</name>
    <dbReference type="NCBI Taxonomy" id="983967"/>
    <lineage>
        <taxon>Eukaryota</taxon>
        <taxon>Fungi</taxon>
        <taxon>Dikarya</taxon>
        <taxon>Ascomycota</taxon>
        <taxon>Saccharomycotina</taxon>
        <taxon>Pichiomycetes</taxon>
        <taxon>Pichiales</taxon>
        <taxon>Pichiaceae</taxon>
        <taxon>Ogataea</taxon>
        <taxon>Ogataea/Candida clade</taxon>
    </lineage>
</organism>
<protein>
    <recommendedName>
        <fullName evidence="3">PCI domain-containing protein</fullName>
    </recommendedName>
</protein>
<dbReference type="Proteomes" id="UP000094801">
    <property type="component" value="Unassembled WGS sequence"/>
</dbReference>
<evidence type="ECO:0008006" key="3">
    <source>
        <dbReference type="Google" id="ProtNLM"/>
    </source>
</evidence>
<dbReference type="EMBL" id="KV453847">
    <property type="protein sequence ID" value="ODV88142.1"/>
    <property type="molecule type" value="Genomic_DNA"/>
</dbReference>
<gene>
    <name evidence="1" type="ORF">CANARDRAFT_57803</name>
</gene>
<keyword evidence="2" id="KW-1185">Reference proteome</keyword>
<accession>A0A1E4T8R9</accession>
<reference evidence="2" key="1">
    <citation type="submission" date="2016-04" db="EMBL/GenBank/DDBJ databases">
        <title>Comparative genomics of biotechnologically important yeasts.</title>
        <authorList>
            <consortium name="DOE Joint Genome Institute"/>
            <person name="Riley R."/>
            <person name="Haridas S."/>
            <person name="Wolfe K.H."/>
            <person name="Lopes M.R."/>
            <person name="Hittinger C.T."/>
            <person name="Goker M."/>
            <person name="Salamov A."/>
            <person name="Wisecaver J."/>
            <person name="Long T.M."/>
            <person name="Aerts A.L."/>
            <person name="Barry K."/>
            <person name="Choi C."/>
            <person name="Clum A."/>
            <person name="Coughlan A.Y."/>
            <person name="Deshpande S."/>
            <person name="Douglass A.P."/>
            <person name="Hanson S.J."/>
            <person name="Klenk H.-P."/>
            <person name="Labutti K."/>
            <person name="Lapidus A."/>
            <person name="Lindquist E."/>
            <person name="Lipzen A."/>
            <person name="Meier-Kolthoff J.P."/>
            <person name="Ohm R.A."/>
            <person name="Otillar R.P."/>
            <person name="Pangilinan J."/>
            <person name="Peng Y."/>
            <person name="Rokas A."/>
            <person name="Rosa C.A."/>
            <person name="Scheuner C."/>
            <person name="Sibirny A.A."/>
            <person name="Slot J.C."/>
            <person name="Stielow J.B."/>
            <person name="Sun H."/>
            <person name="Kurtzman C.P."/>
            <person name="Blackwell M."/>
            <person name="Grigoriev I.V."/>
            <person name="Jeffries T.W."/>
        </authorList>
    </citation>
    <scope>NUCLEOTIDE SEQUENCE [LARGE SCALE GENOMIC DNA]</scope>
    <source>
        <strain evidence="2">NRRL YB-2248</strain>
    </source>
</reference>
<name>A0A1E4T8R9_9ASCO</name>
<dbReference type="AlphaFoldDB" id="A0A1E4T8R9"/>
<proteinExistence type="predicted"/>